<feature type="domain" description="VOC" evidence="1">
    <location>
        <begin position="144"/>
        <end position="261"/>
    </location>
</feature>
<sequence length="357" mass="41260">MSESIQSVTTQTIFNNIGSLYLPVDNGNEICQWYEKYFNSASARNLSLFWETTQEKGLTCNFWTDEWIPGETYEMFAVRFETDAIEELYERLSAAHVKLEPLHDVDKSGLMFVYTDPQGNKFQVWQRSDTQTQPLREGVPALIGVAALFFPVKDRAVTYSWYTDFLGIERSVSGQPMTSLGQEFHFYRSIEPGRTLNFYTGAGEIQHMAIAMVQMNGVEAFHRRMIDSRQRVQEEILDREGCGYQFQLYDPDGNKLDIWDLQTMVVHIPDQSNSPDWKDRFAFFNCCFHVGMDEFVQKMIEGAPGSRHKRLQILDTAFIRESDPEGLNELVAALEQFGKQYPQWAVDIDFREGPSIF</sequence>
<dbReference type="EMBL" id="JBHLVF010000041">
    <property type="protein sequence ID" value="MFC0394487.1"/>
    <property type="molecule type" value="Genomic_DNA"/>
</dbReference>
<dbReference type="SUPFAM" id="SSF54593">
    <property type="entry name" value="Glyoxalase/Bleomycin resistance protein/Dihydroxybiphenyl dioxygenase"/>
    <property type="match status" value="1"/>
</dbReference>
<feature type="domain" description="VOC" evidence="1">
    <location>
        <begin position="16"/>
        <end position="127"/>
    </location>
</feature>
<protein>
    <submittedName>
        <fullName evidence="2">VOC family protein</fullName>
    </submittedName>
</protein>
<dbReference type="InterPro" id="IPR037523">
    <property type="entry name" value="VOC_core"/>
</dbReference>
<name>A0ABV6JFK1_9BACL</name>
<evidence type="ECO:0000313" key="3">
    <source>
        <dbReference type="Proteomes" id="UP001589818"/>
    </source>
</evidence>
<keyword evidence="3" id="KW-1185">Reference proteome</keyword>
<evidence type="ECO:0000313" key="2">
    <source>
        <dbReference type="EMBL" id="MFC0394487.1"/>
    </source>
</evidence>
<comment type="caution">
    <text evidence="2">The sequence shown here is derived from an EMBL/GenBank/DDBJ whole genome shotgun (WGS) entry which is preliminary data.</text>
</comment>
<dbReference type="PROSITE" id="PS51819">
    <property type="entry name" value="VOC"/>
    <property type="match status" value="2"/>
</dbReference>
<dbReference type="InterPro" id="IPR029068">
    <property type="entry name" value="Glyas_Bleomycin-R_OHBP_Dase"/>
</dbReference>
<dbReference type="Pfam" id="PF00903">
    <property type="entry name" value="Glyoxalase"/>
    <property type="match status" value="1"/>
</dbReference>
<organism evidence="2 3">
    <name type="scientific">Paenibacillus mendelii</name>
    <dbReference type="NCBI Taxonomy" id="206163"/>
    <lineage>
        <taxon>Bacteria</taxon>
        <taxon>Bacillati</taxon>
        <taxon>Bacillota</taxon>
        <taxon>Bacilli</taxon>
        <taxon>Bacillales</taxon>
        <taxon>Paenibacillaceae</taxon>
        <taxon>Paenibacillus</taxon>
    </lineage>
</organism>
<dbReference type="InterPro" id="IPR004360">
    <property type="entry name" value="Glyas_Fos-R_dOase_dom"/>
</dbReference>
<proteinExistence type="predicted"/>
<dbReference type="RefSeq" id="WP_204815617.1">
    <property type="nucleotide sequence ID" value="NZ_JANHOF010000001.1"/>
</dbReference>
<gene>
    <name evidence="2" type="ORF">ACFFJ8_24400</name>
</gene>
<dbReference type="Proteomes" id="UP001589818">
    <property type="component" value="Unassembled WGS sequence"/>
</dbReference>
<dbReference type="Gene3D" id="3.10.180.10">
    <property type="entry name" value="2,3-Dihydroxybiphenyl 1,2-Dioxygenase, domain 1"/>
    <property type="match status" value="2"/>
</dbReference>
<evidence type="ECO:0000259" key="1">
    <source>
        <dbReference type="PROSITE" id="PS51819"/>
    </source>
</evidence>
<accession>A0ABV6JFK1</accession>
<dbReference type="CDD" id="cd06587">
    <property type="entry name" value="VOC"/>
    <property type="match status" value="1"/>
</dbReference>
<reference evidence="2 3" key="1">
    <citation type="submission" date="2024-09" db="EMBL/GenBank/DDBJ databases">
        <authorList>
            <person name="Sun Q."/>
            <person name="Mori K."/>
        </authorList>
    </citation>
    <scope>NUCLEOTIDE SEQUENCE [LARGE SCALE GENOMIC DNA]</scope>
    <source>
        <strain evidence="2 3">CCM 4839</strain>
    </source>
</reference>